<evidence type="ECO:0000256" key="1">
    <source>
        <dbReference type="SAM" id="MobiDB-lite"/>
    </source>
</evidence>
<name>A0A453LB03_AEGTS</name>
<keyword evidence="2" id="KW-1133">Transmembrane helix</keyword>
<dbReference type="Proteomes" id="UP000015105">
    <property type="component" value="Chromosome 5D"/>
</dbReference>
<evidence type="ECO:0008006" key="5">
    <source>
        <dbReference type="Google" id="ProtNLM"/>
    </source>
</evidence>
<reference evidence="3" key="4">
    <citation type="submission" date="2019-03" db="UniProtKB">
        <authorList>
            <consortium name="EnsemblPlants"/>
        </authorList>
    </citation>
    <scope>IDENTIFICATION</scope>
</reference>
<evidence type="ECO:0000256" key="2">
    <source>
        <dbReference type="SAM" id="Phobius"/>
    </source>
</evidence>
<dbReference type="STRING" id="200361.A0A453LB03"/>
<reference evidence="4" key="1">
    <citation type="journal article" date="2014" name="Science">
        <title>Ancient hybridizations among the ancestral genomes of bread wheat.</title>
        <authorList>
            <consortium name="International Wheat Genome Sequencing Consortium,"/>
            <person name="Marcussen T."/>
            <person name="Sandve S.R."/>
            <person name="Heier L."/>
            <person name="Spannagl M."/>
            <person name="Pfeifer M."/>
            <person name="Jakobsen K.S."/>
            <person name="Wulff B.B."/>
            <person name="Steuernagel B."/>
            <person name="Mayer K.F."/>
            <person name="Olsen O.A."/>
        </authorList>
    </citation>
    <scope>NUCLEOTIDE SEQUENCE [LARGE SCALE GENOMIC DNA]</scope>
    <source>
        <strain evidence="4">cv. AL8/78</strain>
    </source>
</reference>
<feature type="transmembrane region" description="Helical" evidence="2">
    <location>
        <begin position="54"/>
        <end position="75"/>
    </location>
</feature>
<keyword evidence="2" id="KW-0812">Transmembrane</keyword>
<feature type="region of interest" description="Disordered" evidence="1">
    <location>
        <begin position="80"/>
        <end position="106"/>
    </location>
</feature>
<reference evidence="3" key="5">
    <citation type="journal article" date="2021" name="G3 (Bethesda)">
        <title>Aegilops tauschii genome assembly Aet v5.0 features greater sequence contiguity and improved annotation.</title>
        <authorList>
            <person name="Wang L."/>
            <person name="Zhu T."/>
            <person name="Rodriguez J.C."/>
            <person name="Deal K.R."/>
            <person name="Dubcovsky J."/>
            <person name="McGuire P.E."/>
            <person name="Lux T."/>
            <person name="Spannagl M."/>
            <person name="Mayer K.F.X."/>
            <person name="Baldrich P."/>
            <person name="Meyers B.C."/>
            <person name="Huo N."/>
            <person name="Gu Y.Q."/>
            <person name="Zhou H."/>
            <person name="Devos K.M."/>
            <person name="Bennetzen J.L."/>
            <person name="Unver T."/>
            <person name="Budak H."/>
            <person name="Gulick P.J."/>
            <person name="Galiba G."/>
            <person name="Kalapos B."/>
            <person name="Nelson D.R."/>
            <person name="Li P."/>
            <person name="You F.M."/>
            <person name="Luo M.C."/>
            <person name="Dvorak J."/>
        </authorList>
    </citation>
    <scope>NUCLEOTIDE SEQUENCE [LARGE SCALE GENOMIC DNA]</scope>
    <source>
        <strain evidence="3">cv. AL8/78</strain>
    </source>
</reference>
<reference evidence="4" key="2">
    <citation type="journal article" date="2017" name="Nat. Plants">
        <title>The Aegilops tauschii genome reveals multiple impacts of transposons.</title>
        <authorList>
            <person name="Zhao G."/>
            <person name="Zou C."/>
            <person name="Li K."/>
            <person name="Wang K."/>
            <person name="Li T."/>
            <person name="Gao L."/>
            <person name="Zhang X."/>
            <person name="Wang H."/>
            <person name="Yang Z."/>
            <person name="Liu X."/>
            <person name="Jiang W."/>
            <person name="Mao L."/>
            <person name="Kong X."/>
            <person name="Jiao Y."/>
            <person name="Jia J."/>
        </authorList>
    </citation>
    <scope>NUCLEOTIDE SEQUENCE [LARGE SCALE GENOMIC DNA]</scope>
    <source>
        <strain evidence="4">cv. AL8/78</strain>
    </source>
</reference>
<dbReference type="InterPro" id="IPR029055">
    <property type="entry name" value="Ntn_hydrolases_N"/>
</dbReference>
<dbReference type="GO" id="GO:0006751">
    <property type="term" value="P:glutathione catabolic process"/>
    <property type="evidence" value="ECO:0007669"/>
    <property type="project" value="InterPro"/>
</dbReference>
<evidence type="ECO:0000313" key="3">
    <source>
        <dbReference type="EnsemblPlants" id="AET5Gv20694600.1"/>
    </source>
</evidence>
<feature type="compositionally biased region" description="Basic and acidic residues" evidence="1">
    <location>
        <begin position="82"/>
        <end position="102"/>
    </location>
</feature>
<organism evidence="3 4">
    <name type="scientific">Aegilops tauschii subsp. strangulata</name>
    <name type="common">Goatgrass</name>
    <dbReference type="NCBI Taxonomy" id="200361"/>
    <lineage>
        <taxon>Eukaryota</taxon>
        <taxon>Viridiplantae</taxon>
        <taxon>Streptophyta</taxon>
        <taxon>Embryophyta</taxon>
        <taxon>Tracheophyta</taxon>
        <taxon>Spermatophyta</taxon>
        <taxon>Magnoliopsida</taxon>
        <taxon>Liliopsida</taxon>
        <taxon>Poales</taxon>
        <taxon>Poaceae</taxon>
        <taxon>BOP clade</taxon>
        <taxon>Pooideae</taxon>
        <taxon>Triticodae</taxon>
        <taxon>Triticeae</taxon>
        <taxon>Triticinae</taxon>
        <taxon>Aegilops</taxon>
    </lineage>
</organism>
<keyword evidence="2" id="KW-0472">Membrane</keyword>
<sequence length="265" mass="27090">MPPLPQEHKEAASLTIQRILSSLAPSHPWPSTGSPSMAALQGPLLGGVGVSPDVSSPLGIAVALLALAGVLLLLLGPGAEPAADRGRSSRVSGARESRHDVESGAAAVAADDGRCSEVGAAALRAGGHAVDAAVAAALCLGMVHPMSSGLGGGAFIVVADGPSAPCFLLVAPPEQRELWDVAAEAAAECRRDAEVVRGWQPSSATATSSGSSRHRRREAIRWMRHGWEHGWEHSPPQCKISAGSSPGGEKNASWGAVRLEMLLPC</sequence>
<keyword evidence="4" id="KW-1185">Reference proteome</keyword>
<dbReference type="EnsemblPlants" id="AET5Gv20694600.1">
    <property type="protein sequence ID" value="AET5Gv20694600.1"/>
    <property type="gene ID" value="AET5Gv20694600"/>
</dbReference>
<dbReference type="InterPro" id="IPR000101">
    <property type="entry name" value="GGT_peptidase"/>
</dbReference>
<dbReference type="AlphaFoldDB" id="A0A453LB03"/>
<dbReference type="GO" id="GO:0005886">
    <property type="term" value="C:plasma membrane"/>
    <property type="evidence" value="ECO:0007669"/>
    <property type="project" value="TreeGrafter"/>
</dbReference>
<evidence type="ECO:0000313" key="4">
    <source>
        <dbReference type="Proteomes" id="UP000015105"/>
    </source>
</evidence>
<dbReference type="PANTHER" id="PTHR11686:SF9">
    <property type="entry name" value="RE13973P"/>
    <property type="match status" value="1"/>
</dbReference>
<dbReference type="SUPFAM" id="SSF56235">
    <property type="entry name" value="N-terminal nucleophile aminohydrolases (Ntn hydrolases)"/>
    <property type="match status" value="1"/>
</dbReference>
<dbReference type="Gramene" id="AET5Gv20694600.1">
    <property type="protein sequence ID" value="AET5Gv20694600.1"/>
    <property type="gene ID" value="AET5Gv20694600"/>
</dbReference>
<proteinExistence type="predicted"/>
<protein>
    <recommendedName>
        <fullName evidence="5">Gamma-glutamyltranspeptidase 1</fullName>
    </recommendedName>
</protein>
<dbReference type="GO" id="GO:0036374">
    <property type="term" value="F:glutathione hydrolase activity"/>
    <property type="evidence" value="ECO:0007669"/>
    <property type="project" value="InterPro"/>
</dbReference>
<dbReference type="PANTHER" id="PTHR11686">
    <property type="entry name" value="GAMMA GLUTAMYL TRANSPEPTIDASE"/>
    <property type="match status" value="1"/>
</dbReference>
<accession>A0A453LB03</accession>
<dbReference type="Pfam" id="PF01019">
    <property type="entry name" value="G_glu_transpept"/>
    <property type="match status" value="1"/>
</dbReference>
<reference evidence="3" key="3">
    <citation type="journal article" date="2017" name="Nature">
        <title>Genome sequence of the progenitor of the wheat D genome Aegilops tauschii.</title>
        <authorList>
            <person name="Luo M.C."/>
            <person name="Gu Y.Q."/>
            <person name="Puiu D."/>
            <person name="Wang H."/>
            <person name="Twardziok S.O."/>
            <person name="Deal K.R."/>
            <person name="Huo N."/>
            <person name="Zhu T."/>
            <person name="Wang L."/>
            <person name="Wang Y."/>
            <person name="McGuire P.E."/>
            <person name="Liu S."/>
            <person name="Long H."/>
            <person name="Ramasamy R.K."/>
            <person name="Rodriguez J.C."/>
            <person name="Van S.L."/>
            <person name="Yuan L."/>
            <person name="Wang Z."/>
            <person name="Xia Z."/>
            <person name="Xiao L."/>
            <person name="Anderson O.D."/>
            <person name="Ouyang S."/>
            <person name="Liang Y."/>
            <person name="Zimin A.V."/>
            <person name="Pertea G."/>
            <person name="Qi P."/>
            <person name="Bennetzen J.L."/>
            <person name="Dai X."/>
            <person name="Dawson M.W."/>
            <person name="Muller H.G."/>
            <person name="Kugler K."/>
            <person name="Rivarola-Duarte L."/>
            <person name="Spannagl M."/>
            <person name="Mayer K.F.X."/>
            <person name="Lu F.H."/>
            <person name="Bevan M.W."/>
            <person name="Leroy P."/>
            <person name="Li P."/>
            <person name="You F.M."/>
            <person name="Sun Q."/>
            <person name="Liu Z."/>
            <person name="Lyons E."/>
            <person name="Wicker T."/>
            <person name="Salzberg S.L."/>
            <person name="Devos K.M."/>
            <person name="Dvorak J."/>
        </authorList>
    </citation>
    <scope>NUCLEOTIDE SEQUENCE [LARGE SCALE GENOMIC DNA]</scope>
    <source>
        <strain evidence="3">cv. AL8/78</strain>
    </source>
</reference>